<comment type="similarity">
    <text evidence="2">Belongs to the glycosyl hydrolase 13 family. TreS subfamily.</text>
</comment>
<dbReference type="InterPro" id="IPR011009">
    <property type="entry name" value="Kinase-like_dom_sf"/>
</dbReference>
<keyword evidence="10" id="KW-1185">Reference proteome</keyword>
<keyword evidence="4" id="KW-0479">Metal-binding</keyword>
<proteinExistence type="inferred from homology"/>
<evidence type="ECO:0000256" key="4">
    <source>
        <dbReference type="ARBA" id="ARBA00022723"/>
    </source>
</evidence>
<dbReference type="SUPFAM" id="SSF56112">
    <property type="entry name" value="Protein kinase-like (PK-like)"/>
    <property type="match status" value="1"/>
</dbReference>
<dbReference type="Gene3D" id="3.90.1200.10">
    <property type="match status" value="1"/>
</dbReference>
<dbReference type="FunFam" id="3.20.20.80:FF:000055">
    <property type="entry name" value="Trehalose synthase"/>
    <property type="match status" value="1"/>
</dbReference>
<dbReference type="AlphaFoldDB" id="A0A5R9JDQ8"/>
<dbReference type="GO" id="GO:0047471">
    <property type="term" value="F:maltose alpha-D-glucosyltransferase activity"/>
    <property type="evidence" value="ECO:0007669"/>
    <property type="project" value="UniProtKB-EC"/>
</dbReference>
<accession>A0A5R9JDQ8</accession>
<comment type="caution">
    <text evidence="9">The sequence shown here is derived from an EMBL/GenBank/DDBJ whole genome shotgun (WGS) entry which is preliminary data.</text>
</comment>
<dbReference type="Pfam" id="PF00128">
    <property type="entry name" value="Alpha-amylase"/>
    <property type="match status" value="1"/>
</dbReference>
<dbReference type="InterPro" id="IPR012810">
    <property type="entry name" value="TreS/a-amylase_N"/>
</dbReference>
<dbReference type="PANTHER" id="PTHR10357">
    <property type="entry name" value="ALPHA-AMYLASE FAMILY MEMBER"/>
    <property type="match status" value="1"/>
</dbReference>
<evidence type="ECO:0000313" key="9">
    <source>
        <dbReference type="EMBL" id="TLU72428.1"/>
    </source>
</evidence>
<dbReference type="GO" id="GO:0005975">
    <property type="term" value="P:carbohydrate metabolic process"/>
    <property type="evidence" value="ECO:0007669"/>
    <property type="project" value="InterPro"/>
</dbReference>
<organism evidence="9 10">
    <name type="scientific">Lichenicoccus roseus</name>
    <dbReference type="NCBI Taxonomy" id="2683649"/>
    <lineage>
        <taxon>Bacteria</taxon>
        <taxon>Pseudomonadati</taxon>
        <taxon>Pseudomonadota</taxon>
        <taxon>Alphaproteobacteria</taxon>
        <taxon>Acetobacterales</taxon>
        <taxon>Acetobacteraceae</taxon>
        <taxon>Lichenicoccus</taxon>
    </lineage>
</organism>
<protein>
    <recommendedName>
        <fullName evidence="3">maltose alpha-D-glucosyltransferase</fullName>
        <ecNumber evidence="3">5.4.99.16</ecNumber>
    </recommendedName>
    <alternativeName>
        <fullName evidence="7">Maltose alpha-D-glucosyltransferase</fullName>
    </alternativeName>
</protein>
<dbReference type="GO" id="GO:0016740">
    <property type="term" value="F:transferase activity"/>
    <property type="evidence" value="ECO:0007669"/>
    <property type="project" value="UniProtKB-KW"/>
</dbReference>
<evidence type="ECO:0000256" key="7">
    <source>
        <dbReference type="ARBA" id="ARBA00031378"/>
    </source>
</evidence>
<evidence type="ECO:0000256" key="3">
    <source>
        <dbReference type="ARBA" id="ARBA00012619"/>
    </source>
</evidence>
<dbReference type="RefSeq" id="WP_138325890.1">
    <property type="nucleotide sequence ID" value="NZ_VCDI01000003.1"/>
</dbReference>
<evidence type="ECO:0000256" key="2">
    <source>
        <dbReference type="ARBA" id="ARBA00005496"/>
    </source>
</evidence>
<evidence type="ECO:0000313" key="10">
    <source>
        <dbReference type="Proteomes" id="UP000305654"/>
    </source>
</evidence>
<evidence type="ECO:0000256" key="1">
    <source>
        <dbReference type="ARBA" id="ARBA00001595"/>
    </source>
</evidence>
<dbReference type="Gene3D" id="3.90.400.10">
    <property type="entry name" value="Oligo-1,6-glucosidase, Domain 2"/>
    <property type="match status" value="1"/>
</dbReference>
<name>A0A5R9JDQ8_9PROT</name>
<keyword evidence="5" id="KW-0106">Calcium</keyword>
<evidence type="ECO:0000259" key="8">
    <source>
        <dbReference type="SMART" id="SM00642"/>
    </source>
</evidence>
<dbReference type="SUPFAM" id="SSF51445">
    <property type="entry name" value="(Trans)glycosidases"/>
    <property type="match status" value="1"/>
</dbReference>
<dbReference type="Gene3D" id="3.20.20.80">
    <property type="entry name" value="Glycosidases"/>
    <property type="match status" value="1"/>
</dbReference>
<dbReference type="CDD" id="cd11334">
    <property type="entry name" value="AmyAc_TreS"/>
    <property type="match status" value="1"/>
</dbReference>
<dbReference type="Gene3D" id="2.60.40.1180">
    <property type="entry name" value="Golgi alpha-mannosidase II"/>
    <property type="match status" value="1"/>
</dbReference>
<evidence type="ECO:0000256" key="5">
    <source>
        <dbReference type="ARBA" id="ARBA00022837"/>
    </source>
</evidence>
<feature type="domain" description="Glycosyl hydrolase family 13 catalytic" evidence="8">
    <location>
        <begin position="41"/>
        <end position="435"/>
    </location>
</feature>
<comment type="catalytic activity">
    <reaction evidence="1">
        <text>D-maltose = alpha,alpha-trehalose</text>
        <dbReference type="Rhea" id="RHEA:15145"/>
        <dbReference type="ChEBI" id="CHEBI:16551"/>
        <dbReference type="ChEBI" id="CHEBI:17306"/>
        <dbReference type="EC" id="5.4.99.16"/>
    </reaction>
</comment>
<dbReference type="EMBL" id="VCDI01000003">
    <property type="protein sequence ID" value="TLU72428.1"/>
    <property type="molecule type" value="Genomic_DNA"/>
</dbReference>
<dbReference type="OrthoDB" id="9805159at2"/>
<dbReference type="InterPro" id="IPR006047">
    <property type="entry name" value="GH13_cat_dom"/>
</dbReference>
<dbReference type="SUPFAM" id="SSF51011">
    <property type="entry name" value="Glycosyl hydrolase domain"/>
    <property type="match status" value="1"/>
</dbReference>
<evidence type="ECO:0000256" key="6">
    <source>
        <dbReference type="ARBA" id="ARBA00023235"/>
    </source>
</evidence>
<dbReference type="Pfam" id="PF16657">
    <property type="entry name" value="Malt_amylase_C"/>
    <property type="match status" value="1"/>
</dbReference>
<dbReference type="InterPro" id="IPR045857">
    <property type="entry name" value="O16G_dom_2"/>
</dbReference>
<keyword evidence="6 9" id="KW-0413">Isomerase</keyword>
<dbReference type="SMART" id="SM00642">
    <property type="entry name" value="Aamy"/>
    <property type="match status" value="1"/>
</dbReference>
<dbReference type="Proteomes" id="UP000305654">
    <property type="component" value="Unassembled WGS sequence"/>
</dbReference>
<dbReference type="NCBIfam" id="TIGR02457">
    <property type="entry name" value="TreS_Cterm"/>
    <property type="match status" value="1"/>
</dbReference>
<keyword evidence="9" id="KW-0808">Transferase</keyword>
<dbReference type="InterPro" id="IPR013780">
    <property type="entry name" value="Glyco_hydro_b"/>
</dbReference>
<dbReference type="NCBIfam" id="TIGR02456">
    <property type="entry name" value="treS_nterm"/>
    <property type="match status" value="1"/>
</dbReference>
<dbReference type="InterPro" id="IPR012811">
    <property type="entry name" value="TreS_maltokin_C_dom"/>
</dbReference>
<reference evidence="9 10" key="1">
    <citation type="submission" date="2019-05" db="EMBL/GenBank/DDBJ databases">
        <authorList>
            <person name="Pankratov T."/>
            <person name="Grouzdev D."/>
        </authorList>
    </citation>
    <scope>NUCLEOTIDE SEQUENCE [LARGE SCALE GENOMIC DNA]</scope>
    <source>
        <strain evidence="9 10">KEBCLARHB70R</strain>
    </source>
</reference>
<sequence length="1122" mass="126794">MSTETASNFVQSEEARNAEAQPIGLAPIADPLWFKDAIIYQIHLKSFFDGNNDGVGDFAGLLQKLDYIAELGVTAIWMLPFYPSPRRDDGYDISDYRGVHPEYGTINDLRTFVAAAHERGLRVITELVINHTSDQHSWFQRARRAPAGSPERDFYVWSETDEKYDGTRIIFIDTEKSNWTWDEEAQAYYWHRFYSHQPDLNFDNPKVLEEVLSVMRFWLDLGVDGLRLDAVPYLVEREGTNNENLPETHAIIKKIRTEIDAYAPGRMLLAEANQWPEDAQVYFGDGDECHMSFHFPLMPRMYMAIAREDRFPITDIMRQTPAIPATCQWAVFLRNHDELTLEMVTSSERDYLWETYASDKRARINLGIRRRLSPLMQRDRRRIELMNGLLLSMPGTPVIYYGDEIGMGDNIYLGDRDGVRTPMQWSVDRNGGFSRADPAGLVLPPIMDPIYGFQAVNVEAQSGDPHSMLNWTRRMLTVRKAHQAFGRGSQRFLYPGNRKVLAYLREFTGEDGVDETILCVSNLSRAAQAVELDISEFAGRVPVDIVGGSAFPPVGQLTYLLTLPPYGFYWFLLASERALPSWHTPAPTPLPEFSTIVVRNDLSELRAPAARQLLEREVLPEYLPKRRWFSSKSERLGSIRFAYLVPLQTGRDNRSVITEIEVKVGDRTERYCLPLSAVDETTCIPLAAQLALSRVRRSALVGYITDGFTVDDFTRSTLNLIRDDAVLRIEGGALHFSRTERFGDIELPPTLSIRRLSAEQSNSSLIIDDLMVLKIVRKVVSGVHPEAEISRYLTQRGYANTPPLYGEVTRIDDDGTPNTLVLVQGFVRNQGDGWSWTLDFLARAADDSVSEADDPAHEDAYANYASFASALGRRLAQLHEVFASPTDDPAFRPEVVNEADLHEWASGTMEQVDGAIAALRGAVTRGDLDADTVELANRLTDRRDAIEKLVRSLAARGAGSLRTRVHGDFHLGQVLVVGGDAYLIDFEGEPAKTMEQRRAHSSPLRDVAGMMRSFDYAGATASSRLESGTDLTNERYTRLLERFRRNAGNDFLNAYREVLEATPNRWVRRESEAAILDLFLLEKAAYEIRYEANNRPHWISIPLSGFDQIATRLLDNGSNQNG</sequence>
<dbReference type="EC" id="5.4.99.16" evidence="3"/>
<gene>
    <name evidence="9" type="primary">treS</name>
    <name evidence="9" type="ORF">FE263_10160</name>
</gene>
<dbReference type="InterPro" id="IPR032091">
    <property type="entry name" value="Malt_amylase-like_C"/>
</dbReference>
<dbReference type="InterPro" id="IPR017853">
    <property type="entry name" value="GH"/>
</dbReference>
<dbReference type="PANTHER" id="PTHR10357:SF219">
    <property type="entry name" value="MALTOSE ALPHA-D-GLUCOSYLTRANSFERASE"/>
    <property type="match status" value="1"/>
</dbReference>
<dbReference type="GO" id="GO:0046872">
    <property type="term" value="F:metal ion binding"/>
    <property type="evidence" value="ECO:0007669"/>
    <property type="project" value="UniProtKB-KW"/>
</dbReference>